<keyword evidence="1" id="KW-0805">Transcription regulation</keyword>
<evidence type="ECO:0000259" key="4">
    <source>
        <dbReference type="PROSITE" id="PS50043"/>
    </source>
</evidence>
<dbReference type="PANTHER" id="PTHR44688">
    <property type="entry name" value="DNA-BINDING TRANSCRIPTIONAL ACTIVATOR DEVR_DOSR"/>
    <property type="match status" value="1"/>
</dbReference>
<dbReference type="SUPFAM" id="SSF48452">
    <property type="entry name" value="TPR-like"/>
    <property type="match status" value="2"/>
</dbReference>
<dbReference type="SUPFAM" id="SSF52540">
    <property type="entry name" value="P-loop containing nucleoside triphosphate hydrolases"/>
    <property type="match status" value="1"/>
</dbReference>
<gene>
    <name evidence="5" type="ORF">FKZ61_15875</name>
</gene>
<evidence type="ECO:0000256" key="2">
    <source>
        <dbReference type="ARBA" id="ARBA00023125"/>
    </source>
</evidence>
<dbReference type="PANTHER" id="PTHR44688:SF16">
    <property type="entry name" value="DNA-BINDING TRANSCRIPTIONAL ACTIVATOR DEVR_DOSR"/>
    <property type="match status" value="1"/>
</dbReference>
<accession>A0A540VEL0</accession>
<dbReference type="InterPro" id="IPR041617">
    <property type="entry name" value="TPR_MalT"/>
</dbReference>
<dbReference type="CDD" id="cd06170">
    <property type="entry name" value="LuxR_C_like"/>
    <property type="match status" value="1"/>
</dbReference>
<dbReference type="InterPro" id="IPR016032">
    <property type="entry name" value="Sig_transdc_resp-reg_C-effctor"/>
</dbReference>
<organism evidence="5 6">
    <name type="scientific">Litorilinea aerophila</name>
    <dbReference type="NCBI Taxonomy" id="1204385"/>
    <lineage>
        <taxon>Bacteria</taxon>
        <taxon>Bacillati</taxon>
        <taxon>Chloroflexota</taxon>
        <taxon>Caldilineae</taxon>
        <taxon>Caldilineales</taxon>
        <taxon>Caldilineaceae</taxon>
        <taxon>Litorilinea</taxon>
    </lineage>
</organism>
<keyword evidence="6" id="KW-1185">Reference proteome</keyword>
<evidence type="ECO:0000256" key="1">
    <source>
        <dbReference type="ARBA" id="ARBA00023015"/>
    </source>
</evidence>
<dbReference type="Gene3D" id="1.10.10.10">
    <property type="entry name" value="Winged helix-like DNA-binding domain superfamily/Winged helix DNA-binding domain"/>
    <property type="match status" value="1"/>
</dbReference>
<dbReference type="EMBL" id="VIGC01000022">
    <property type="protein sequence ID" value="TQE94563.1"/>
    <property type="molecule type" value="Genomic_DNA"/>
</dbReference>
<dbReference type="Gene3D" id="3.40.50.300">
    <property type="entry name" value="P-loop containing nucleotide triphosphate hydrolases"/>
    <property type="match status" value="1"/>
</dbReference>
<evidence type="ECO:0000256" key="3">
    <source>
        <dbReference type="ARBA" id="ARBA00023163"/>
    </source>
</evidence>
<sequence>MSAPILATKLFMPTPRPNAVHRPRLLAQLRQGLDDPGPGFARKLTLISAPAGFGKTTLAAAWLAPTPDQPGPPVAWLSLEPADNDLARFLAYLAAALGTVAGHVGEGLAAVLRGPHPPPMEPLLTALVNRLADLPNPAVLVLDDYHAIHSRAVDEAVTFLLEHLPPTLHLVIVTREDPPLPLSRLRARGQLTELRARDLRFTPDEAAVFLNQAMGLALSAEAVAALEARTEGWIAGLQLAALSLQGRADPSGFIQTFTGSHRFVLDYLVEEVLQRQPESIRTFLLQTAILDRLCGPLCDAVTGQEGGQEMLETLERGNLFVVPLDDERRWYRYHHLFAEMLLVRAQGEWPDRLPCLHRRASGWYAQHDLPAQAIRHALAAQDWPRAAGLIELAWPAMDGQFQADAWIAWAGKLPEEVIRARPVLSVAYAWALLNGGELEGGLARLDEAERCLESAVAQMVIADPEQLATLPASMAAARAYIAQALGDTPGSVVHARQALDLLPEDDYLTRGQAGALRGLAEWAMGDLDAAHDSLANAMHCFAQMGNEIFALSGTYGMADIRVAQGRLREATAIYQRATRLAQRLGEELGEAVPGTADIHLGLSQIYREQGKLDAARQEMERCEALGEPAGLGDFPFRVRRARAEAMLDQGDHASALLLLDDAERHYLRSPVPMVKPIPAMRARVWLAQGRLAEALAWARERGLSLDDEISFLSEFEHLTLAYLLMAQDKHGAALPLLDRLGRAAEAGGRTGSVIEIGIAQALAHHAQNDIPGSLSALERTLTLAEPEGYVQVFVRHGAAMAALLAEAAKAGISSNYVRRLRAAMGAPTAGAPVDPPLLDPLSDREFDVLKLLVTEMNGPEIARELVVSLNTLRTHTKNIYGKLGVNSRRAAINRAQDLGLI</sequence>
<dbReference type="Gene3D" id="1.25.40.10">
    <property type="entry name" value="Tetratricopeptide repeat domain"/>
    <property type="match status" value="1"/>
</dbReference>
<dbReference type="Pfam" id="PF13191">
    <property type="entry name" value="AAA_16"/>
    <property type="match status" value="1"/>
</dbReference>
<dbReference type="PROSITE" id="PS50043">
    <property type="entry name" value="HTH_LUXR_2"/>
    <property type="match status" value="1"/>
</dbReference>
<keyword evidence="3" id="KW-0804">Transcription</keyword>
<dbReference type="InterPro" id="IPR027417">
    <property type="entry name" value="P-loop_NTPase"/>
</dbReference>
<feature type="domain" description="HTH luxR-type" evidence="4">
    <location>
        <begin position="834"/>
        <end position="899"/>
    </location>
</feature>
<evidence type="ECO:0000313" key="5">
    <source>
        <dbReference type="EMBL" id="TQE94563.1"/>
    </source>
</evidence>
<keyword evidence="2" id="KW-0238">DNA-binding</keyword>
<dbReference type="GO" id="GO:0006355">
    <property type="term" value="P:regulation of DNA-templated transcription"/>
    <property type="evidence" value="ECO:0007669"/>
    <property type="project" value="InterPro"/>
</dbReference>
<protein>
    <submittedName>
        <fullName evidence="5">Helix-turn-helix transcriptional regulator</fullName>
    </submittedName>
</protein>
<dbReference type="Proteomes" id="UP000317371">
    <property type="component" value="Unassembled WGS sequence"/>
</dbReference>
<name>A0A540VEL0_9CHLR</name>
<dbReference type="GO" id="GO:0003677">
    <property type="term" value="F:DNA binding"/>
    <property type="evidence" value="ECO:0007669"/>
    <property type="project" value="UniProtKB-KW"/>
</dbReference>
<dbReference type="Pfam" id="PF00196">
    <property type="entry name" value="GerE"/>
    <property type="match status" value="1"/>
</dbReference>
<reference evidence="5 6" key="1">
    <citation type="submission" date="2019-06" db="EMBL/GenBank/DDBJ databases">
        <title>Genome sequence of Litorilinea aerophila BAA-2444.</title>
        <authorList>
            <person name="Maclea K.S."/>
            <person name="Maurais E.G."/>
            <person name="Iannazzi L.C."/>
        </authorList>
    </citation>
    <scope>NUCLEOTIDE SEQUENCE [LARGE SCALE GENOMIC DNA]</scope>
    <source>
        <strain evidence="5 6">ATCC BAA-2444</strain>
    </source>
</reference>
<comment type="caution">
    <text evidence="5">The sequence shown here is derived from an EMBL/GenBank/DDBJ whole genome shotgun (WGS) entry which is preliminary data.</text>
</comment>
<dbReference type="InterPro" id="IPR059106">
    <property type="entry name" value="WHD_MalT"/>
</dbReference>
<dbReference type="InterPro" id="IPR000792">
    <property type="entry name" value="Tscrpt_reg_LuxR_C"/>
</dbReference>
<dbReference type="InterPro" id="IPR036388">
    <property type="entry name" value="WH-like_DNA-bd_sf"/>
</dbReference>
<dbReference type="SUPFAM" id="SSF46894">
    <property type="entry name" value="C-terminal effector domain of the bipartite response regulators"/>
    <property type="match status" value="1"/>
</dbReference>
<evidence type="ECO:0000313" key="6">
    <source>
        <dbReference type="Proteomes" id="UP000317371"/>
    </source>
</evidence>
<proteinExistence type="predicted"/>
<dbReference type="InParanoid" id="A0A540VEL0"/>
<dbReference type="AlphaFoldDB" id="A0A540VEL0"/>
<dbReference type="OrthoDB" id="1137593at2"/>
<dbReference type="InterPro" id="IPR011990">
    <property type="entry name" value="TPR-like_helical_dom_sf"/>
</dbReference>
<dbReference type="InterPro" id="IPR041664">
    <property type="entry name" value="AAA_16"/>
</dbReference>
<dbReference type="SMART" id="SM00421">
    <property type="entry name" value="HTH_LUXR"/>
    <property type="match status" value="1"/>
</dbReference>
<dbReference type="Pfam" id="PF17874">
    <property type="entry name" value="TPR_MalT"/>
    <property type="match status" value="1"/>
</dbReference>
<dbReference type="RefSeq" id="WP_141611134.1">
    <property type="nucleotide sequence ID" value="NZ_VIGC02000022.1"/>
</dbReference>
<dbReference type="Pfam" id="PF25873">
    <property type="entry name" value="WHD_MalT"/>
    <property type="match status" value="1"/>
</dbReference>